<dbReference type="PANTHER" id="PTHR30629">
    <property type="entry name" value="PROPHAGE INTEGRASE"/>
    <property type="match status" value="1"/>
</dbReference>
<comment type="function">
    <text evidence="1">Site-specific tyrosine recombinase, which acts by catalyzing the cutting and rejoining of the recombining DNA molecules.</text>
</comment>
<keyword evidence="3" id="KW-0229">DNA integration</keyword>
<organism evidence="9 10">
    <name type="scientific">Lachnospira eligens</name>
    <dbReference type="NCBI Taxonomy" id="39485"/>
    <lineage>
        <taxon>Bacteria</taxon>
        <taxon>Bacillati</taxon>
        <taxon>Bacillota</taxon>
        <taxon>Clostridia</taxon>
        <taxon>Lachnospirales</taxon>
        <taxon>Lachnospiraceae</taxon>
        <taxon>Lachnospira</taxon>
    </lineage>
</organism>
<dbReference type="EMBL" id="CZBV01000006">
    <property type="protein sequence ID" value="CUQ87970.1"/>
    <property type="molecule type" value="Genomic_DNA"/>
</dbReference>
<dbReference type="InterPro" id="IPR050808">
    <property type="entry name" value="Phage_Integrase"/>
</dbReference>
<feature type="domain" description="Tyr recombinase" evidence="7">
    <location>
        <begin position="179"/>
        <end position="351"/>
    </location>
</feature>
<keyword evidence="5" id="KW-0233">DNA recombination</keyword>
<dbReference type="PROSITE" id="PS51898">
    <property type="entry name" value="TYR_RECOMBINASE"/>
    <property type="match status" value="1"/>
</dbReference>
<dbReference type="Proteomes" id="UP000095780">
    <property type="component" value="Unassembled WGS sequence"/>
</dbReference>
<dbReference type="SUPFAM" id="SSF56349">
    <property type="entry name" value="DNA breaking-rejoining enzymes"/>
    <property type="match status" value="1"/>
</dbReference>
<dbReference type="InterPro" id="IPR011010">
    <property type="entry name" value="DNA_brk_join_enz"/>
</dbReference>
<name>A0A174ZXT5_9FIRM</name>
<dbReference type="InterPro" id="IPR002104">
    <property type="entry name" value="Integrase_catalytic"/>
</dbReference>
<dbReference type="Pfam" id="PF02899">
    <property type="entry name" value="Phage_int_SAM_1"/>
    <property type="match status" value="1"/>
</dbReference>
<dbReference type="InterPro" id="IPR010998">
    <property type="entry name" value="Integrase_recombinase_N"/>
</dbReference>
<dbReference type="InterPro" id="IPR013762">
    <property type="entry name" value="Integrase-like_cat_sf"/>
</dbReference>
<gene>
    <name evidence="9" type="primary">xerD_2</name>
    <name evidence="9" type="ORF">ERS852492_02150</name>
</gene>
<dbReference type="InterPro" id="IPR044068">
    <property type="entry name" value="CB"/>
</dbReference>
<dbReference type="InterPro" id="IPR004107">
    <property type="entry name" value="Integrase_SAM-like_N"/>
</dbReference>
<evidence type="ECO:0000259" key="7">
    <source>
        <dbReference type="PROSITE" id="PS51898"/>
    </source>
</evidence>
<dbReference type="GO" id="GO:0006310">
    <property type="term" value="P:DNA recombination"/>
    <property type="evidence" value="ECO:0007669"/>
    <property type="project" value="UniProtKB-KW"/>
</dbReference>
<evidence type="ECO:0000256" key="2">
    <source>
        <dbReference type="ARBA" id="ARBA00008857"/>
    </source>
</evidence>
<keyword evidence="4 6" id="KW-0238">DNA-binding</keyword>
<accession>A0A174ZXT5</accession>
<evidence type="ECO:0000259" key="8">
    <source>
        <dbReference type="PROSITE" id="PS51900"/>
    </source>
</evidence>
<evidence type="ECO:0000256" key="1">
    <source>
        <dbReference type="ARBA" id="ARBA00003283"/>
    </source>
</evidence>
<dbReference type="RefSeq" id="WP_055287746.1">
    <property type="nucleotide sequence ID" value="NZ_CABIXW010000006.1"/>
</dbReference>
<dbReference type="PANTHER" id="PTHR30629:SF2">
    <property type="entry name" value="PROPHAGE INTEGRASE INTS-RELATED"/>
    <property type="match status" value="1"/>
</dbReference>
<dbReference type="GO" id="GO:0003677">
    <property type="term" value="F:DNA binding"/>
    <property type="evidence" value="ECO:0007669"/>
    <property type="project" value="UniProtKB-UniRule"/>
</dbReference>
<evidence type="ECO:0000313" key="10">
    <source>
        <dbReference type="Proteomes" id="UP000095780"/>
    </source>
</evidence>
<feature type="domain" description="Core-binding (CB)" evidence="8">
    <location>
        <begin position="75"/>
        <end position="156"/>
    </location>
</feature>
<dbReference type="GO" id="GO:0015074">
    <property type="term" value="P:DNA integration"/>
    <property type="evidence" value="ECO:0007669"/>
    <property type="project" value="UniProtKB-KW"/>
</dbReference>
<comment type="similarity">
    <text evidence="2">Belongs to the 'phage' integrase family.</text>
</comment>
<reference evidence="9 10" key="1">
    <citation type="submission" date="2015-09" db="EMBL/GenBank/DDBJ databases">
        <authorList>
            <consortium name="Pathogen Informatics"/>
        </authorList>
    </citation>
    <scope>NUCLEOTIDE SEQUENCE [LARGE SCALE GENOMIC DNA]</scope>
    <source>
        <strain evidence="9 10">2789STDY5834878</strain>
    </source>
</reference>
<proteinExistence type="inferred from homology"/>
<dbReference type="Pfam" id="PF00589">
    <property type="entry name" value="Phage_integrase"/>
    <property type="match status" value="1"/>
</dbReference>
<evidence type="ECO:0000256" key="3">
    <source>
        <dbReference type="ARBA" id="ARBA00022908"/>
    </source>
</evidence>
<evidence type="ECO:0000256" key="5">
    <source>
        <dbReference type="ARBA" id="ARBA00023172"/>
    </source>
</evidence>
<evidence type="ECO:0000256" key="4">
    <source>
        <dbReference type="ARBA" id="ARBA00023125"/>
    </source>
</evidence>
<sequence length="353" mass="41341">MKLPNSYGSVIKLGGKRRKPYAVRISKLVEDDTGKVRRKYTYLAYFSKPEMAYTYLAEYNSGAVVPEHMKYSDSPTFAKMYEKWKKYRKSLKNQISDSTWRNYEIAFNHFIELHDRKFISIRTNDLQQCLNAYNHKSQTTISSMRAVLKAMYQYAKLNEYIDRDLTEGLVYEWTNSTEQIHDRYSDEEIKTLWSKLYQINNVDIILIMIYTGLRPTELLEIQTENVHLDEKYMVGGMKTEAGKDRIIPLNDQIIPLVKNRYDANKKYLINNKFGNHYTYGTYMDGNFNTCMGKFKMKHLPHDGRHTFASLMDSAGANDVCIKLIMGHSMKNDTTKGTYTHKTLEELLTEVNKI</sequence>
<evidence type="ECO:0000256" key="6">
    <source>
        <dbReference type="PROSITE-ProRule" id="PRU01248"/>
    </source>
</evidence>
<dbReference type="Gene3D" id="1.10.443.10">
    <property type="entry name" value="Intergrase catalytic core"/>
    <property type="match status" value="1"/>
</dbReference>
<dbReference type="PROSITE" id="PS51900">
    <property type="entry name" value="CB"/>
    <property type="match status" value="1"/>
</dbReference>
<evidence type="ECO:0000313" key="9">
    <source>
        <dbReference type="EMBL" id="CUQ87970.1"/>
    </source>
</evidence>
<protein>
    <submittedName>
        <fullName evidence="9">Tyrosine recombinase XerD</fullName>
    </submittedName>
</protein>
<dbReference type="Gene3D" id="1.10.150.130">
    <property type="match status" value="1"/>
</dbReference>
<dbReference type="AlphaFoldDB" id="A0A174ZXT5"/>